<dbReference type="RefSeq" id="WP_136962664.1">
    <property type="nucleotide sequence ID" value="NZ_CP039690.1"/>
</dbReference>
<dbReference type="KEGG" id="pstg:E8M01_25140"/>
<dbReference type="Proteomes" id="UP000298781">
    <property type="component" value="Chromosome"/>
</dbReference>
<dbReference type="EMBL" id="CP039690">
    <property type="protein sequence ID" value="QCI67229.1"/>
    <property type="molecule type" value="Genomic_DNA"/>
</dbReference>
<dbReference type="AlphaFoldDB" id="A0A4D7B0N8"/>
<reference evidence="1 2" key="1">
    <citation type="submission" date="2019-04" db="EMBL/GenBank/DDBJ databases">
        <title>Phreatobacter aquaticus sp. nov.</title>
        <authorList>
            <person name="Choi A."/>
        </authorList>
    </citation>
    <scope>NUCLEOTIDE SEQUENCE [LARGE SCALE GENOMIC DNA]</scope>
    <source>
        <strain evidence="1 2">KCTC 52518</strain>
    </source>
</reference>
<protein>
    <submittedName>
        <fullName evidence="1">Uncharacterized protein</fullName>
    </submittedName>
</protein>
<accession>A0A4D7B0N8</accession>
<sequence length="254" mass="28695">MLFRWFRERPLRVALRSAYADTRLTTEELAGLAALAEAGGVPPERFAVLQRKRAQVRMKQIGKRAAAERRLDPVAIEAINHISASIGEGAELDPYDMTLFTTNWNLANGMRPLALPDELAKVNLQRGESAYYACGSTWIEKRWVREQIGSSGYVAVVPVIWRINYWVDTLRGRYQEVEQPATISIGRFVVTDRRILFVGDASSLAQSYERISTIELLNDTVRIVREGDTSCYFMLPADDAADVCQLVRHFLAQN</sequence>
<proteinExistence type="predicted"/>
<gene>
    <name evidence="1" type="ORF">E8M01_25140</name>
</gene>
<evidence type="ECO:0000313" key="1">
    <source>
        <dbReference type="EMBL" id="QCI67229.1"/>
    </source>
</evidence>
<name>A0A4D7B0N8_9HYPH</name>
<organism evidence="1 2">
    <name type="scientific">Phreatobacter stygius</name>
    <dbReference type="NCBI Taxonomy" id="1940610"/>
    <lineage>
        <taxon>Bacteria</taxon>
        <taxon>Pseudomonadati</taxon>
        <taxon>Pseudomonadota</taxon>
        <taxon>Alphaproteobacteria</taxon>
        <taxon>Hyphomicrobiales</taxon>
        <taxon>Phreatobacteraceae</taxon>
        <taxon>Phreatobacter</taxon>
    </lineage>
</organism>
<evidence type="ECO:0000313" key="2">
    <source>
        <dbReference type="Proteomes" id="UP000298781"/>
    </source>
</evidence>
<keyword evidence="2" id="KW-1185">Reference proteome</keyword>